<organism evidence="2 3">
    <name type="scientific">Cyclotella atomus</name>
    <dbReference type="NCBI Taxonomy" id="382360"/>
    <lineage>
        <taxon>Eukaryota</taxon>
        <taxon>Sar</taxon>
        <taxon>Stramenopiles</taxon>
        <taxon>Ochrophyta</taxon>
        <taxon>Bacillariophyta</taxon>
        <taxon>Coscinodiscophyceae</taxon>
        <taxon>Thalassiosirophycidae</taxon>
        <taxon>Stephanodiscales</taxon>
        <taxon>Stephanodiscaceae</taxon>
        <taxon>Cyclotella</taxon>
    </lineage>
</organism>
<gene>
    <name evidence="2" type="ORF">ACHAWO_002838</name>
</gene>
<feature type="region of interest" description="Disordered" evidence="1">
    <location>
        <begin position="1"/>
        <end position="52"/>
    </location>
</feature>
<comment type="caution">
    <text evidence="2">The sequence shown here is derived from an EMBL/GenBank/DDBJ whole genome shotgun (WGS) entry which is preliminary data.</text>
</comment>
<sequence>MSDDNAPHKKQRSSKSGYRPSRDESGEQAASCVCTDDDAKQWSESDGKCSLM</sequence>
<dbReference type="Proteomes" id="UP001530400">
    <property type="component" value="Unassembled WGS sequence"/>
</dbReference>
<reference evidence="2 3" key="1">
    <citation type="submission" date="2024-10" db="EMBL/GenBank/DDBJ databases">
        <title>Updated reference genomes for cyclostephanoid diatoms.</title>
        <authorList>
            <person name="Roberts W.R."/>
            <person name="Alverson A.J."/>
        </authorList>
    </citation>
    <scope>NUCLEOTIDE SEQUENCE [LARGE SCALE GENOMIC DNA]</scope>
    <source>
        <strain evidence="2 3">AJA010-31</strain>
    </source>
</reference>
<dbReference type="EMBL" id="JALLPJ020000986">
    <property type="protein sequence ID" value="KAL3778437.1"/>
    <property type="molecule type" value="Genomic_DNA"/>
</dbReference>
<accession>A0ABD3NR82</accession>
<evidence type="ECO:0000256" key="1">
    <source>
        <dbReference type="SAM" id="MobiDB-lite"/>
    </source>
</evidence>
<dbReference type="AlphaFoldDB" id="A0ABD3NR82"/>
<keyword evidence="3" id="KW-1185">Reference proteome</keyword>
<name>A0ABD3NR82_9STRA</name>
<evidence type="ECO:0000313" key="2">
    <source>
        <dbReference type="EMBL" id="KAL3778437.1"/>
    </source>
</evidence>
<evidence type="ECO:0000313" key="3">
    <source>
        <dbReference type="Proteomes" id="UP001530400"/>
    </source>
</evidence>
<feature type="compositionally biased region" description="Basic and acidic residues" evidence="1">
    <location>
        <begin position="37"/>
        <end position="52"/>
    </location>
</feature>
<protein>
    <submittedName>
        <fullName evidence="2">Uncharacterized protein</fullName>
    </submittedName>
</protein>
<proteinExistence type="predicted"/>